<name>A0A6P4ZWM9_BRABE</name>
<proteinExistence type="predicted"/>
<keyword evidence="1" id="KW-1185">Reference proteome</keyword>
<evidence type="ECO:0000313" key="2">
    <source>
        <dbReference type="RefSeq" id="XP_019634036.1"/>
    </source>
</evidence>
<dbReference type="RefSeq" id="XP_019634036.1">
    <property type="nucleotide sequence ID" value="XM_019778477.1"/>
</dbReference>
<accession>A0A6P4ZWM9</accession>
<sequence>MAQQPLQAPAGAVIPEPVHAVPLQQVSVVPQQGTQVSMTIVPQQGTQVSMVPQPVELVVSPTVPAVPQQGTQLSMVPQPVELVSVVSPTVPVVPQPGQHIPPTSQQVQQVFQVAQQHLTQVPAPADVHVQQAPHPDQVVVSVYQPAVAVQPLSELPHLPPHPAACHIAARQCPSPVAFYQYPRRTSGTKPVRPIPLHGTQPIRPIPQHVYEVVPDRNLGSFSPQDQVGGMVS</sequence>
<gene>
    <name evidence="2" type="primary">LOC109477314</name>
</gene>
<organism evidence="1 2">
    <name type="scientific">Branchiostoma belcheri</name>
    <name type="common">Amphioxus</name>
    <dbReference type="NCBI Taxonomy" id="7741"/>
    <lineage>
        <taxon>Eukaryota</taxon>
        <taxon>Metazoa</taxon>
        <taxon>Chordata</taxon>
        <taxon>Cephalochordata</taxon>
        <taxon>Leptocardii</taxon>
        <taxon>Amphioxiformes</taxon>
        <taxon>Branchiostomatidae</taxon>
        <taxon>Branchiostoma</taxon>
    </lineage>
</organism>
<protein>
    <submittedName>
        <fullName evidence="2">Histone-lysine N-methyltransferase 2D-like isoform X2</fullName>
    </submittedName>
</protein>
<dbReference type="GeneID" id="109477314"/>
<dbReference type="Proteomes" id="UP000515135">
    <property type="component" value="Unplaced"/>
</dbReference>
<evidence type="ECO:0000313" key="1">
    <source>
        <dbReference type="Proteomes" id="UP000515135"/>
    </source>
</evidence>
<dbReference type="AlphaFoldDB" id="A0A6P4ZWM9"/>
<reference evidence="2" key="1">
    <citation type="submission" date="2025-08" db="UniProtKB">
        <authorList>
            <consortium name="RefSeq"/>
        </authorList>
    </citation>
    <scope>IDENTIFICATION</scope>
    <source>
        <tissue evidence="2">Gonad</tissue>
    </source>
</reference>